<name>A0A1H7PG60_9EURY</name>
<evidence type="ECO:0000256" key="2">
    <source>
        <dbReference type="ARBA" id="ARBA00022692"/>
    </source>
</evidence>
<feature type="transmembrane region" description="Helical" evidence="5">
    <location>
        <begin position="266"/>
        <end position="289"/>
    </location>
</feature>
<dbReference type="InterPro" id="IPR052561">
    <property type="entry name" value="ComplexI_Subunit1"/>
</dbReference>
<dbReference type="EMBL" id="FOAK01000015">
    <property type="protein sequence ID" value="SEL34742.1"/>
    <property type="molecule type" value="Genomic_DNA"/>
</dbReference>
<dbReference type="GO" id="GO:0005886">
    <property type="term" value="C:plasma membrane"/>
    <property type="evidence" value="ECO:0007669"/>
    <property type="project" value="TreeGrafter"/>
</dbReference>
<keyword evidence="2 5" id="KW-0812">Transmembrane</keyword>
<reference evidence="6 7" key="1">
    <citation type="submission" date="2016-10" db="EMBL/GenBank/DDBJ databases">
        <authorList>
            <person name="de Groot N.N."/>
        </authorList>
    </citation>
    <scope>NUCLEOTIDE SEQUENCE [LARGE SCALE GENOMIC DNA]</scope>
    <source>
        <strain evidence="6 7">DSM 11978</strain>
    </source>
</reference>
<dbReference type="Proteomes" id="UP000199506">
    <property type="component" value="Unassembled WGS sequence"/>
</dbReference>
<sequence>MNLMADILIQVIIAFIAGSLLLGLHRKIMARVQKRPGPPIVQHLLHSLKFFFKETAFPKTVSKLFYIGIVFILALIWIVGVIAGPVAHDSLLVLFGVYAVYKIVEHNSGSSSGSPYGKLSCVRAVLSAATELPLFAAIIFVYLVTGSMNIGEIITYQSVNGPLVFTIPLAALMFFMLIITKSPYSPFAITKDKALISGFETEHFGFLRGFMLFSESIAWYVMLWVFLTIFFGPLNAVGYVIGMIVITFITGFINATTPILSPNHSVMTQITIGAICFFGTIIMLFGGVVL</sequence>
<accession>A0A1H7PG60</accession>
<evidence type="ECO:0000256" key="4">
    <source>
        <dbReference type="ARBA" id="ARBA00023136"/>
    </source>
</evidence>
<evidence type="ECO:0000256" key="5">
    <source>
        <dbReference type="SAM" id="Phobius"/>
    </source>
</evidence>
<dbReference type="Pfam" id="PF00146">
    <property type="entry name" value="NADHdh"/>
    <property type="match status" value="1"/>
</dbReference>
<dbReference type="OrthoDB" id="15253at2157"/>
<dbReference type="STRING" id="190974.SAMN05216439_0388"/>
<evidence type="ECO:0000256" key="1">
    <source>
        <dbReference type="ARBA" id="ARBA00004141"/>
    </source>
</evidence>
<dbReference type="InterPro" id="IPR001694">
    <property type="entry name" value="NADH_UbQ_OxRdtase_su1/FPO"/>
</dbReference>
<protein>
    <submittedName>
        <fullName evidence="6">Membrane-bound hydrogenase subunit ehaJ</fullName>
    </submittedName>
</protein>
<feature type="transmembrane region" description="Helical" evidence="5">
    <location>
        <begin position="163"/>
        <end position="184"/>
    </location>
</feature>
<feature type="transmembrane region" description="Helical" evidence="5">
    <location>
        <begin position="205"/>
        <end position="230"/>
    </location>
</feature>
<feature type="transmembrane region" description="Helical" evidence="5">
    <location>
        <begin position="124"/>
        <end position="143"/>
    </location>
</feature>
<feature type="transmembrane region" description="Helical" evidence="5">
    <location>
        <begin position="236"/>
        <end position="254"/>
    </location>
</feature>
<proteinExistence type="predicted"/>
<feature type="transmembrane region" description="Helical" evidence="5">
    <location>
        <begin position="64"/>
        <end position="80"/>
    </location>
</feature>
<evidence type="ECO:0000313" key="7">
    <source>
        <dbReference type="Proteomes" id="UP000199506"/>
    </source>
</evidence>
<gene>
    <name evidence="6" type="ORF">SAMN05216439_0388</name>
</gene>
<evidence type="ECO:0000313" key="6">
    <source>
        <dbReference type="EMBL" id="SEL34742.1"/>
    </source>
</evidence>
<keyword evidence="4 5" id="KW-0472">Membrane</keyword>
<dbReference type="AlphaFoldDB" id="A0A1H7PG60"/>
<dbReference type="PANTHER" id="PTHR43359:SF1">
    <property type="entry name" value="FORMATE HYDROGENLYASE SUBUNIT 4-RELATED"/>
    <property type="match status" value="1"/>
</dbReference>
<feature type="transmembrane region" description="Helical" evidence="5">
    <location>
        <begin position="7"/>
        <end position="25"/>
    </location>
</feature>
<keyword evidence="3 5" id="KW-1133">Transmembrane helix</keyword>
<evidence type="ECO:0000256" key="3">
    <source>
        <dbReference type="ARBA" id="ARBA00022989"/>
    </source>
</evidence>
<comment type="subcellular location">
    <subcellularLocation>
        <location evidence="1">Membrane</location>
        <topology evidence="1">Multi-pass membrane protein</topology>
    </subcellularLocation>
</comment>
<dbReference type="PANTHER" id="PTHR43359">
    <property type="entry name" value="FORMATE HYDROGENLYASE SUBUNIT 4"/>
    <property type="match status" value="1"/>
</dbReference>
<organism evidence="6 7">
    <name type="scientific">Methanobrevibacter gottschalkii</name>
    <dbReference type="NCBI Taxonomy" id="190974"/>
    <lineage>
        <taxon>Archaea</taxon>
        <taxon>Methanobacteriati</taxon>
        <taxon>Methanobacteriota</taxon>
        <taxon>Methanomada group</taxon>
        <taxon>Methanobacteria</taxon>
        <taxon>Methanobacteriales</taxon>
        <taxon>Methanobacteriaceae</taxon>
        <taxon>Methanobrevibacter</taxon>
    </lineage>
</organism>
<dbReference type="RefSeq" id="WP_091699857.1">
    <property type="nucleotide sequence ID" value="NZ_FOAK01000015.1"/>
</dbReference>